<sequence length="734" mass="80809">MSHTLINPADTLERQNQKLLKIAETLMRRVEQSPSDTGMAYAQFERAALLEEEVRSRTLDLEQALDQLNLTHNELASANAATERARADLSNAIETVREGFALFNARDELVMCNSRFGKWMRDVHPKLLPGLSFKTYVKLVSRSSSLALPKGISPVTWAKRRMLHHRDKHAVFNTRIAGQRWLQVSEQRTTDGGTVILQTDVTDMMRLERRERDRLLDDQAQLIRATLDHLDQGVCIFDTHNLLAGRNQRLGELLALPLHHLTLGSRAGALFQLLQDQGQFPDPDAADTFHSWIARKENRVPLSFDVLIGSRALSAFAQQMPDGGFVISFSDVTIERTAARALAEANETLERRVAERTLELEAALADAERANASKSRFVAAASHDLLQPLSAAKLYMASLAEGITTPELQDRLDKATNALVGVEDILEALLDISKLDSGRVAVDVTDVALADILAQLGDELAPLAMQKGLDFRIVLPRATVRSDATFLRRILQNLISNAVRYTNSGKVLVGARRCGDNLRIEVHDTGSGIPLDQHQRVFDEFHRIVTPSHPSEGVGLGLAIVKRACDLLDHPLQLRSTTGRTVFSVTLPIVSPQKPDSPLPDQVLGPAIMAPAIVLLLENDTGLRKALTATLEDWGLEVFACSSEANALALLHEVDIAPDLVIADYQLNDGLLGSDAIIHLRQQYGRLPACLITANRAPEVTVLCSGIDVDLLHKPINPAALRIVLQRSLQSTQT</sequence>
<dbReference type="EMBL" id="WSFO01000010">
    <property type="protein sequence ID" value="KAE9628334.1"/>
    <property type="molecule type" value="Genomic_DNA"/>
</dbReference>
<evidence type="ECO:0000256" key="1">
    <source>
        <dbReference type="ARBA" id="ARBA00000085"/>
    </source>
</evidence>
<dbReference type="InterPro" id="IPR011006">
    <property type="entry name" value="CheY-like_superfamily"/>
</dbReference>
<gene>
    <name evidence="10" type="ORF">GP644_17050</name>
</gene>
<dbReference type="Gene3D" id="1.10.287.130">
    <property type="match status" value="1"/>
</dbReference>
<name>A0A6A4RGU7_9RHOB</name>
<organism evidence="10 11">
    <name type="scientific">Parasedimentitalea maritima</name>
    <dbReference type="NCBI Taxonomy" id="2578117"/>
    <lineage>
        <taxon>Bacteria</taxon>
        <taxon>Pseudomonadati</taxon>
        <taxon>Pseudomonadota</taxon>
        <taxon>Alphaproteobacteria</taxon>
        <taxon>Rhodobacterales</taxon>
        <taxon>Paracoccaceae</taxon>
        <taxon>Parasedimentitalea</taxon>
    </lineage>
</organism>
<dbReference type="InterPro" id="IPR036097">
    <property type="entry name" value="HisK_dim/P_sf"/>
</dbReference>
<evidence type="ECO:0000256" key="2">
    <source>
        <dbReference type="ARBA" id="ARBA00012438"/>
    </source>
</evidence>
<feature type="domain" description="Response regulatory" evidence="9">
    <location>
        <begin position="613"/>
        <end position="729"/>
    </location>
</feature>
<evidence type="ECO:0000313" key="11">
    <source>
        <dbReference type="Proteomes" id="UP000441586"/>
    </source>
</evidence>
<dbReference type="Pfam" id="PF12860">
    <property type="entry name" value="PAS_7"/>
    <property type="match status" value="2"/>
</dbReference>
<dbReference type="SUPFAM" id="SSF52172">
    <property type="entry name" value="CheY-like"/>
    <property type="match status" value="1"/>
</dbReference>
<feature type="modified residue" description="4-aspartylphosphate" evidence="7">
    <location>
        <position position="664"/>
    </location>
</feature>
<dbReference type="SUPFAM" id="SSF47384">
    <property type="entry name" value="Homodimeric domain of signal transducing histidine kinase"/>
    <property type="match status" value="1"/>
</dbReference>
<dbReference type="Pfam" id="PF00512">
    <property type="entry name" value="HisKA"/>
    <property type="match status" value="1"/>
</dbReference>
<dbReference type="InterPro" id="IPR001789">
    <property type="entry name" value="Sig_transdc_resp-reg_receiver"/>
</dbReference>
<dbReference type="AlphaFoldDB" id="A0A6A4RGU7"/>
<comment type="caution">
    <text evidence="10">The sequence shown here is derived from an EMBL/GenBank/DDBJ whole genome shotgun (WGS) entry which is preliminary data.</text>
</comment>
<evidence type="ECO:0000259" key="8">
    <source>
        <dbReference type="PROSITE" id="PS50109"/>
    </source>
</evidence>
<dbReference type="InterPro" id="IPR003594">
    <property type="entry name" value="HATPase_dom"/>
</dbReference>
<evidence type="ECO:0000313" key="10">
    <source>
        <dbReference type="EMBL" id="KAE9628334.1"/>
    </source>
</evidence>
<evidence type="ECO:0000256" key="3">
    <source>
        <dbReference type="ARBA" id="ARBA00022553"/>
    </source>
</evidence>
<dbReference type="InterPro" id="IPR036890">
    <property type="entry name" value="HATPase_C_sf"/>
</dbReference>
<dbReference type="EC" id="2.7.13.3" evidence="2"/>
<proteinExistence type="predicted"/>
<dbReference type="PRINTS" id="PR00344">
    <property type="entry name" value="BCTRLSENSOR"/>
</dbReference>
<reference evidence="10 11" key="1">
    <citation type="submission" date="2019-12" db="EMBL/GenBank/DDBJ databases">
        <authorList>
            <person name="Zhang Y.-J."/>
        </authorList>
    </citation>
    <scope>NUCLEOTIDE SEQUENCE [LARGE SCALE GENOMIC DNA]</scope>
    <source>
        <strain evidence="10 11">H18S-6</strain>
    </source>
</reference>
<keyword evidence="6" id="KW-0902">Two-component regulatory system</keyword>
<dbReference type="PROSITE" id="PS50109">
    <property type="entry name" value="HIS_KIN"/>
    <property type="match status" value="1"/>
</dbReference>
<dbReference type="GO" id="GO:0000155">
    <property type="term" value="F:phosphorelay sensor kinase activity"/>
    <property type="evidence" value="ECO:0007669"/>
    <property type="project" value="InterPro"/>
</dbReference>
<keyword evidence="5" id="KW-0418">Kinase</keyword>
<evidence type="ECO:0000256" key="7">
    <source>
        <dbReference type="PROSITE-ProRule" id="PRU00169"/>
    </source>
</evidence>
<dbReference type="SMART" id="SM00387">
    <property type="entry name" value="HATPase_c"/>
    <property type="match status" value="1"/>
</dbReference>
<keyword evidence="4" id="KW-0808">Transferase</keyword>
<evidence type="ECO:0000259" key="9">
    <source>
        <dbReference type="PROSITE" id="PS50110"/>
    </source>
</evidence>
<dbReference type="PROSITE" id="PS50110">
    <property type="entry name" value="RESPONSE_REGULATORY"/>
    <property type="match status" value="1"/>
</dbReference>
<dbReference type="InterPro" id="IPR004358">
    <property type="entry name" value="Sig_transdc_His_kin-like_C"/>
</dbReference>
<dbReference type="SMART" id="SM00448">
    <property type="entry name" value="REC"/>
    <property type="match status" value="1"/>
</dbReference>
<dbReference type="CDD" id="cd00156">
    <property type="entry name" value="REC"/>
    <property type="match status" value="1"/>
</dbReference>
<feature type="domain" description="Histidine kinase" evidence="8">
    <location>
        <begin position="380"/>
        <end position="591"/>
    </location>
</feature>
<evidence type="ECO:0000256" key="5">
    <source>
        <dbReference type="ARBA" id="ARBA00022777"/>
    </source>
</evidence>
<evidence type="ECO:0000256" key="6">
    <source>
        <dbReference type="ARBA" id="ARBA00023012"/>
    </source>
</evidence>
<dbReference type="Pfam" id="PF00072">
    <property type="entry name" value="Response_reg"/>
    <property type="match status" value="1"/>
</dbReference>
<dbReference type="FunFam" id="3.30.565.10:FF:000049">
    <property type="entry name" value="Two-component sensor histidine kinase"/>
    <property type="match status" value="1"/>
</dbReference>
<dbReference type="Gene3D" id="3.40.50.2300">
    <property type="match status" value="1"/>
</dbReference>
<comment type="catalytic activity">
    <reaction evidence="1">
        <text>ATP + protein L-histidine = ADP + protein N-phospho-L-histidine.</text>
        <dbReference type="EC" id="2.7.13.3"/>
    </reaction>
</comment>
<accession>A0A6A4RGU7</accession>
<dbReference type="InterPro" id="IPR050736">
    <property type="entry name" value="Sensor_HK_Regulatory"/>
</dbReference>
<dbReference type="SMART" id="SM00388">
    <property type="entry name" value="HisKA"/>
    <property type="match status" value="1"/>
</dbReference>
<evidence type="ECO:0000256" key="4">
    <source>
        <dbReference type="ARBA" id="ARBA00022679"/>
    </source>
</evidence>
<dbReference type="PANTHER" id="PTHR43711">
    <property type="entry name" value="TWO-COMPONENT HISTIDINE KINASE"/>
    <property type="match status" value="1"/>
</dbReference>
<keyword evidence="3 7" id="KW-0597">Phosphoprotein</keyword>
<dbReference type="RefSeq" id="WP_158980557.1">
    <property type="nucleotide sequence ID" value="NZ_WSFO01000010.1"/>
</dbReference>
<protein>
    <recommendedName>
        <fullName evidence="2">histidine kinase</fullName>
        <ecNumber evidence="2">2.7.13.3</ecNumber>
    </recommendedName>
</protein>
<dbReference type="InterPro" id="IPR005467">
    <property type="entry name" value="His_kinase_dom"/>
</dbReference>
<dbReference type="PANTHER" id="PTHR43711:SF1">
    <property type="entry name" value="HISTIDINE KINASE 1"/>
    <property type="match status" value="1"/>
</dbReference>
<dbReference type="Pfam" id="PF02518">
    <property type="entry name" value="HATPase_c"/>
    <property type="match status" value="1"/>
</dbReference>
<dbReference type="Proteomes" id="UP000441586">
    <property type="component" value="Unassembled WGS sequence"/>
</dbReference>
<dbReference type="InterPro" id="IPR003661">
    <property type="entry name" value="HisK_dim/P_dom"/>
</dbReference>
<dbReference type="SUPFAM" id="SSF55874">
    <property type="entry name" value="ATPase domain of HSP90 chaperone/DNA topoisomerase II/histidine kinase"/>
    <property type="match status" value="1"/>
</dbReference>
<dbReference type="CDD" id="cd00082">
    <property type="entry name" value="HisKA"/>
    <property type="match status" value="1"/>
</dbReference>
<dbReference type="Gene3D" id="3.30.565.10">
    <property type="entry name" value="Histidine kinase-like ATPase, C-terminal domain"/>
    <property type="match status" value="1"/>
</dbReference>